<gene>
    <name evidence="3" type="ORF">Acr_23g0002260</name>
</gene>
<dbReference type="EMBL" id="BJWL01000023">
    <property type="protein sequence ID" value="GFZ11841.1"/>
    <property type="molecule type" value="Genomic_DNA"/>
</dbReference>
<protein>
    <submittedName>
        <fullName evidence="3">Uncharacterized protein</fullName>
    </submittedName>
</protein>
<feature type="region of interest" description="Disordered" evidence="1">
    <location>
        <begin position="13"/>
        <end position="39"/>
    </location>
</feature>
<feature type="compositionally biased region" description="Pro residues" evidence="1">
    <location>
        <begin position="104"/>
        <end position="117"/>
    </location>
</feature>
<keyword evidence="4" id="KW-1185">Reference proteome</keyword>
<feature type="transmembrane region" description="Helical" evidence="2">
    <location>
        <begin position="138"/>
        <end position="157"/>
    </location>
</feature>
<feature type="compositionally biased region" description="Polar residues" evidence="1">
    <location>
        <begin position="119"/>
        <end position="130"/>
    </location>
</feature>
<keyword evidence="2" id="KW-0472">Membrane</keyword>
<feature type="region of interest" description="Disordered" evidence="1">
    <location>
        <begin position="86"/>
        <end position="130"/>
    </location>
</feature>
<name>A0A7J0GM64_9ERIC</name>
<evidence type="ECO:0000256" key="1">
    <source>
        <dbReference type="SAM" id="MobiDB-lite"/>
    </source>
</evidence>
<keyword evidence="2" id="KW-1133">Transmembrane helix</keyword>
<keyword evidence="2" id="KW-0812">Transmembrane</keyword>
<dbReference type="AlphaFoldDB" id="A0A7J0GM64"/>
<reference evidence="3 4" key="1">
    <citation type="submission" date="2019-07" db="EMBL/GenBank/DDBJ databases">
        <title>De Novo Assembly of kiwifruit Actinidia rufa.</title>
        <authorList>
            <person name="Sugita-Konishi S."/>
            <person name="Sato K."/>
            <person name="Mori E."/>
            <person name="Abe Y."/>
            <person name="Kisaki G."/>
            <person name="Hamano K."/>
            <person name="Suezawa K."/>
            <person name="Otani M."/>
            <person name="Fukuda T."/>
            <person name="Manabe T."/>
            <person name="Gomi K."/>
            <person name="Tabuchi M."/>
            <person name="Akimitsu K."/>
            <person name="Kataoka I."/>
        </authorList>
    </citation>
    <scope>NUCLEOTIDE SEQUENCE [LARGE SCALE GENOMIC DNA]</scope>
    <source>
        <strain evidence="4">cv. Fuchu</strain>
    </source>
</reference>
<dbReference type="PANTHER" id="PTHR37706:SF2">
    <property type="entry name" value="TRANSMEMBRANE PROTEIN"/>
    <property type="match status" value="1"/>
</dbReference>
<evidence type="ECO:0000313" key="4">
    <source>
        <dbReference type="Proteomes" id="UP000585474"/>
    </source>
</evidence>
<dbReference type="Proteomes" id="UP000585474">
    <property type="component" value="Unassembled WGS sequence"/>
</dbReference>
<dbReference type="OrthoDB" id="786429at2759"/>
<sequence length="173" mass="19251">MFGLAHFPFESRKPNLIRPGPVPQPYKTQPQNGNSSYSPHLPQMALCLSHTSIFSLTHPTHSTASPNLFANQNSLSTMIFHRSSPLLSSNSKSWPCRCRAVSPGRPPPPPESDPPPNGKDSNPSEGPTATFSRLQDTVQIFFAVLFWMSLFFWASAWDGRDNGRPSKGSRFRR</sequence>
<evidence type="ECO:0000313" key="3">
    <source>
        <dbReference type="EMBL" id="GFZ11841.1"/>
    </source>
</evidence>
<feature type="compositionally biased region" description="Polar residues" evidence="1">
    <location>
        <begin position="26"/>
        <end position="38"/>
    </location>
</feature>
<evidence type="ECO:0000256" key="2">
    <source>
        <dbReference type="SAM" id="Phobius"/>
    </source>
</evidence>
<organism evidence="3 4">
    <name type="scientific">Actinidia rufa</name>
    <dbReference type="NCBI Taxonomy" id="165716"/>
    <lineage>
        <taxon>Eukaryota</taxon>
        <taxon>Viridiplantae</taxon>
        <taxon>Streptophyta</taxon>
        <taxon>Embryophyta</taxon>
        <taxon>Tracheophyta</taxon>
        <taxon>Spermatophyta</taxon>
        <taxon>Magnoliopsida</taxon>
        <taxon>eudicotyledons</taxon>
        <taxon>Gunneridae</taxon>
        <taxon>Pentapetalae</taxon>
        <taxon>asterids</taxon>
        <taxon>Ericales</taxon>
        <taxon>Actinidiaceae</taxon>
        <taxon>Actinidia</taxon>
    </lineage>
</organism>
<proteinExistence type="predicted"/>
<accession>A0A7J0GM64</accession>
<dbReference type="PANTHER" id="PTHR37706">
    <property type="entry name" value="TRANSMEMBRANE PROTEIN"/>
    <property type="match status" value="1"/>
</dbReference>
<comment type="caution">
    <text evidence="3">The sequence shown here is derived from an EMBL/GenBank/DDBJ whole genome shotgun (WGS) entry which is preliminary data.</text>
</comment>